<accession>A0ACD3B7Q1</accession>
<evidence type="ECO:0000313" key="1">
    <source>
        <dbReference type="EMBL" id="TFK73961.1"/>
    </source>
</evidence>
<gene>
    <name evidence="1" type="ORF">BDN72DRAFT_833941</name>
</gene>
<dbReference type="Proteomes" id="UP000308600">
    <property type="component" value="Unassembled WGS sequence"/>
</dbReference>
<dbReference type="EMBL" id="ML208271">
    <property type="protein sequence ID" value="TFK73961.1"/>
    <property type="molecule type" value="Genomic_DNA"/>
</dbReference>
<protein>
    <submittedName>
        <fullName evidence="1">Uncharacterized protein</fullName>
    </submittedName>
</protein>
<reference evidence="1 2" key="1">
    <citation type="journal article" date="2019" name="Nat. Ecol. Evol.">
        <title>Megaphylogeny resolves global patterns of mushroom evolution.</title>
        <authorList>
            <person name="Varga T."/>
            <person name="Krizsan K."/>
            <person name="Foldi C."/>
            <person name="Dima B."/>
            <person name="Sanchez-Garcia M."/>
            <person name="Sanchez-Ramirez S."/>
            <person name="Szollosi G.J."/>
            <person name="Szarkandi J.G."/>
            <person name="Papp V."/>
            <person name="Albert L."/>
            <person name="Andreopoulos W."/>
            <person name="Angelini C."/>
            <person name="Antonin V."/>
            <person name="Barry K.W."/>
            <person name="Bougher N.L."/>
            <person name="Buchanan P."/>
            <person name="Buyck B."/>
            <person name="Bense V."/>
            <person name="Catcheside P."/>
            <person name="Chovatia M."/>
            <person name="Cooper J."/>
            <person name="Damon W."/>
            <person name="Desjardin D."/>
            <person name="Finy P."/>
            <person name="Geml J."/>
            <person name="Haridas S."/>
            <person name="Hughes K."/>
            <person name="Justo A."/>
            <person name="Karasinski D."/>
            <person name="Kautmanova I."/>
            <person name="Kiss B."/>
            <person name="Kocsube S."/>
            <person name="Kotiranta H."/>
            <person name="LaButti K.M."/>
            <person name="Lechner B.E."/>
            <person name="Liimatainen K."/>
            <person name="Lipzen A."/>
            <person name="Lukacs Z."/>
            <person name="Mihaltcheva S."/>
            <person name="Morgado L.N."/>
            <person name="Niskanen T."/>
            <person name="Noordeloos M.E."/>
            <person name="Ohm R.A."/>
            <person name="Ortiz-Santana B."/>
            <person name="Ovrebo C."/>
            <person name="Racz N."/>
            <person name="Riley R."/>
            <person name="Savchenko A."/>
            <person name="Shiryaev A."/>
            <person name="Soop K."/>
            <person name="Spirin V."/>
            <person name="Szebenyi C."/>
            <person name="Tomsovsky M."/>
            <person name="Tulloss R.E."/>
            <person name="Uehling J."/>
            <person name="Grigoriev I.V."/>
            <person name="Vagvolgyi C."/>
            <person name="Papp T."/>
            <person name="Martin F.M."/>
            <person name="Miettinen O."/>
            <person name="Hibbett D.S."/>
            <person name="Nagy L.G."/>
        </authorList>
    </citation>
    <scope>NUCLEOTIDE SEQUENCE [LARGE SCALE GENOMIC DNA]</scope>
    <source>
        <strain evidence="1 2">NL-1719</strain>
    </source>
</reference>
<evidence type="ECO:0000313" key="2">
    <source>
        <dbReference type="Proteomes" id="UP000308600"/>
    </source>
</evidence>
<proteinExistence type="predicted"/>
<sequence length="545" mass="59736">MLKHKLSPPPSPPYKRVHYVDNPAQATVPTNFEIFSDELILYIFSQLDWVTLCIVQSANKNWARLATDNELWRRLYFDVFGRTRLRGAKGFIGRTDGREVKPLPGGLNVGGYKDWKSMFRISSNWRRGRCSVEHGVNWLPSSNDGARHQVHIIVAGSLTVTATAQPSVSPCAVISNTTGTTQTLPCVLTHPTGLEHVTTLAIDQSPPTHRHFRLAVFLSTGDINVFTVQMTQPPSRARVLNCAPSRRNERTCPIIQAVYHHPLLITVSRAFHLSIYEVGDGVITLTQTLSSFTSFPPTSLVLSMVTPTTYKLVVVYAIPVYPAHWSVGATEVIIAGLGDQTLQSSISSFSQTFTSPPPDPLTVLATRTVRTVDIPPGWIDVNKLRLLREQWARKVLQVSDTQTDGKWLVLAAADEDVSSEGSTSPPYPSQSLFSLATLQLYRLSFSPLSPSVSSPPPKLVYVRNLHGQTGPIASLAVADGRCVSLGANGGIWVWDLENGVGAEVASPDSSPSGRLTAVPKRSVVFDERRIITTDSDGVVVRRFDI</sequence>
<name>A0ACD3B7Q1_9AGAR</name>
<keyword evidence="2" id="KW-1185">Reference proteome</keyword>
<organism evidence="1 2">
    <name type="scientific">Pluteus cervinus</name>
    <dbReference type="NCBI Taxonomy" id="181527"/>
    <lineage>
        <taxon>Eukaryota</taxon>
        <taxon>Fungi</taxon>
        <taxon>Dikarya</taxon>
        <taxon>Basidiomycota</taxon>
        <taxon>Agaricomycotina</taxon>
        <taxon>Agaricomycetes</taxon>
        <taxon>Agaricomycetidae</taxon>
        <taxon>Agaricales</taxon>
        <taxon>Pluteineae</taxon>
        <taxon>Pluteaceae</taxon>
        <taxon>Pluteus</taxon>
    </lineage>
</organism>